<name>A0A5P1E679_ASPOF</name>
<dbReference type="PANTHER" id="PTHR44489:SF1">
    <property type="entry name" value="ZINC FINGER CCCH DOMAIN-CONTAINING PROTEIN 63"/>
    <property type="match status" value="1"/>
</dbReference>
<accession>A0A5P1E679</accession>
<feature type="compositionally biased region" description="Basic and acidic residues" evidence="2">
    <location>
        <begin position="1"/>
        <end position="10"/>
    </location>
</feature>
<feature type="repeat" description="WD" evidence="1">
    <location>
        <begin position="116"/>
        <end position="147"/>
    </location>
</feature>
<evidence type="ECO:0000313" key="4">
    <source>
        <dbReference type="Proteomes" id="UP000243459"/>
    </source>
</evidence>
<reference evidence="4" key="1">
    <citation type="journal article" date="2017" name="Nat. Commun.">
        <title>The asparagus genome sheds light on the origin and evolution of a young Y chromosome.</title>
        <authorList>
            <person name="Harkess A."/>
            <person name="Zhou J."/>
            <person name="Xu C."/>
            <person name="Bowers J.E."/>
            <person name="Van der Hulst R."/>
            <person name="Ayyampalayam S."/>
            <person name="Mercati F."/>
            <person name="Riccardi P."/>
            <person name="McKain M.R."/>
            <person name="Kakrana A."/>
            <person name="Tang H."/>
            <person name="Ray J."/>
            <person name="Groenendijk J."/>
            <person name="Arikit S."/>
            <person name="Mathioni S.M."/>
            <person name="Nakano M."/>
            <person name="Shan H."/>
            <person name="Telgmann-Rauber A."/>
            <person name="Kanno A."/>
            <person name="Yue Z."/>
            <person name="Chen H."/>
            <person name="Li W."/>
            <person name="Chen Y."/>
            <person name="Xu X."/>
            <person name="Zhang Y."/>
            <person name="Luo S."/>
            <person name="Chen H."/>
            <person name="Gao J."/>
            <person name="Mao Z."/>
            <person name="Pires J.C."/>
            <person name="Luo M."/>
            <person name="Kudrna D."/>
            <person name="Wing R.A."/>
            <person name="Meyers B.C."/>
            <person name="Yi K."/>
            <person name="Kong H."/>
            <person name="Lavrijsen P."/>
            <person name="Sunseri F."/>
            <person name="Falavigna A."/>
            <person name="Ye Y."/>
            <person name="Leebens-Mack J.H."/>
            <person name="Chen G."/>
        </authorList>
    </citation>
    <scope>NUCLEOTIDE SEQUENCE [LARGE SCALE GENOMIC DNA]</scope>
    <source>
        <strain evidence="4">cv. DH0086</strain>
    </source>
</reference>
<dbReference type="SUPFAM" id="SSF50978">
    <property type="entry name" value="WD40 repeat-like"/>
    <property type="match status" value="1"/>
</dbReference>
<keyword evidence="1" id="KW-0853">WD repeat</keyword>
<gene>
    <name evidence="3" type="ORF">A4U43_C09F7780</name>
</gene>
<dbReference type="PANTHER" id="PTHR44489">
    <property type="match status" value="1"/>
</dbReference>
<dbReference type="PROSITE" id="PS50082">
    <property type="entry name" value="WD_REPEATS_2"/>
    <property type="match status" value="1"/>
</dbReference>
<dbReference type="PROSITE" id="PS50294">
    <property type="entry name" value="WD_REPEATS_REGION"/>
    <property type="match status" value="1"/>
</dbReference>
<keyword evidence="4" id="KW-1185">Reference proteome</keyword>
<dbReference type="InterPro" id="IPR036322">
    <property type="entry name" value="WD40_repeat_dom_sf"/>
</dbReference>
<dbReference type="Proteomes" id="UP000243459">
    <property type="component" value="Chromosome 9"/>
</dbReference>
<dbReference type="AlphaFoldDB" id="A0A5P1E679"/>
<evidence type="ECO:0000256" key="2">
    <source>
        <dbReference type="SAM" id="MobiDB-lite"/>
    </source>
</evidence>
<organism evidence="3 4">
    <name type="scientific">Asparagus officinalis</name>
    <name type="common">Garden asparagus</name>
    <dbReference type="NCBI Taxonomy" id="4686"/>
    <lineage>
        <taxon>Eukaryota</taxon>
        <taxon>Viridiplantae</taxon>
        <taxon>Streptophyta</taxon>
        <taxon>Embryophyta</taxon>
        <taxon>Tracheophyta</taxon>
        <taxon>Spermatophyta</taxon>
        <taxon>Magnoliopsida</taxon>
        <taxon>Liliopsida</taxon>
        <taxon>Asparagales</taxon>
        <taxon>Asparagaceae</taxon>
        <taxon>Asparagoideae</taxon>
        <taxon>Asparagus</taxon>
    </lineage>
</organism>
<protein>
    <submittedName>
        <fullName evidence="3">Uncharacterized protein</fullName>
    </submittedName>
</protein>
<dbReference type="EMBL" id="CM007389">
    <property type="protein sequence ID" value="ONK58068.1"/>
    <property type="molecule type" value="Genomic_DNA"/>
</dbReference>
<dbReference type="InterPro" id="IPR044715">
    <property type="entry name" value="WDR86-like"/>
</dbReference>
<proteinExistence type="predicted"/>
<sequence>MDIEPRDRYGSKQIHQRMGPSNSGGGDGGDGDRYKGLLPLQPQLQPHIPSPYLHSKAPPIFTVHVGRRRRRATAIGRCLYLQQQCPCNHSIPTYGERCKFLHSWFVSDSFSLLTPLQGHQKVITGIALPSGLDKLYSGSKDETIRVWIVRVANVLGLLVWEVKLVA</sequence>
<dbReference type="InterPro" id="IPR015943">
    <property type="entry name" value="WD40/YVTN_repeat-like_dom_sf"/>
</dbReference>
<dbReference type="InterPro" id="IPR001680">
    <property type="entry name" value="WD40_rpt"/>
</dbReference>
<dbReference type="Gramene" id="ONK58068">
    <property type="protein sequence ID" value="ONK58068"/>
    <property type="gene ID" value="A4U43_C09F7780"/>
</dbReference>
<dbReference type="Gene3D" id="2.130.10.10">
    <property type="entry name" value="YVTN repeat-like/Quinoprotein amine dehydrogenase"/>
    <property type="match status" value="1"/>
</dbReference>
<evidence type="ECO:0000256" key="1">
    <source>
        <dbReference type="PROSITE-ProRule" id="PRU00221"/>
    </source>
</evidence>
<evidence type="ECO:0000313" key="3">
    <source>
        <dbReference type="EMBL" id="ONK58068.1"/>
    </source>
</evidence>
<feature type="region of interest" description="Disordered" evidence="2">
    <location>
        <begin position="1"/>
        <end position="38"/>
    </location>
</feature>